<name>A0A6L7G9U6_9RHOB</name>
<organism evidence="1 2">
    <name type="scientific">Pseudooceanicola albus</name>
    <dbReference type="NCBI Taxonomy" id="2692189"/>
    <lineage>
        <taxon>Bacteria</taxon>
        <taxon>Pseudomonadati</taxon>
        <taxon>Pseudomonadota</taxon>
        <taxon>Alphaproteobacteria</taxon>
        <taxon>Rhodobacterales</taxon>
        <taxon>Paracoccaceae</taxon>
        <taxon>Pseudooceanicola</taxon>
    </lineage>
</organism>
<evidence type="ECO:0000313" key="1">
    <source>
        <dbReference type="EMBL" id="MXN20080.1"/>
    </source>
</evidence>
<dbReference type="AlphaFoldDB" id="A0A6L7G9U6"/>
<accession>A0A6L7G9U6</accession>
<dbReference type="Pfam" id="PF07309">
    <property type="entry name" value="FlaF"/>
    <property type="match status" value="1"/>
</dbReference>
<dbReference type="RefSeq" id="WP_160896203.1">
    <property type="nucleotide sequence ID" value="NZ_WUMU01000023.1"/>
</dbReference>
<gene>
    <name evidence="1" type="primary">flaF</name>
    <name evidence="1" type="ORF">GR170_19775</name>
</gene>
<dbReference type="GO" id="GO:0044781">
    <property type="term" value="P:bacterial-type flagellum organization"/>
    <property type="evidence" value="ECO:0007669"/>
    <property type="project" value="InterPro"/>
</dbReference>
<reference evidence="1 2" key="1">
    <citation type="submission" date="2019-12" db="EMBL/GenBank/DDBJ databases">
        <authorList>
            <person name="Li M."/>
        </authorList>
    </citation>
    <scope>NUCLEOTIDE SEQUENCE [LARGE SCALE GENOMIC DNA]</scope>
    <source>
        <strain evidence="1 2">GBMRC 2024</strain>
    </source>
</reference>
<keyword evidence="1" id="KW-0966">Cell projection</keyword>
<sequence length="135" mass="14704">MTAHAQALRAYGQASNPIRTPRGTEYEVFARITHRLVAAARKGAARNGADKSSAENFNELARALYENRRLWTLLAADVADAANTLPEALRAQIFYLAEFTQVHSRKVLAGKASPRALIEVNTAVMRGLRAEGAAK</sequence>
<comment type="caution">
    <text evidence="1">The sequence shown here is derived from an EMBL/GenBank/DDBJ whole genome shotgun (WGS) entry which is preliminary data.</text>
</comment>
<dbReference type="NCBIfam" id="NF009435">
    <property type="entry name" value="PRK12794.1"/>
    <property type="match status" value="1"/>
</dbReference>
<proteinExistence type="predicted"/>
<protein>
    <submittedName>
        <fullName evidence="1">Flagellar biosynthesis regulator FlaF</fullName>
    </submittedName>
</protein>
<keyword evidence="1" id="KW-0969">Cilium</keyword>
<keyword evidence="1" id="KW-0282">Flagellum</keyword>
<dbReference type="InterPro" id="IPR010845">
    <property type="entry name" value="FlaF"/>
</dbReference>
<dbReference type="Proteomes" id="UP000477911">
    <property type="component" value="Unassembled WGS sequence"/>
</dbReference>
<dbReference type="EMBL" id="WUMU01000023">
    <property type="protein sequence ID" value="MXN20080.1"/>
    <property type="molecule type" value="Genomic_DNA"/>
</dbReference>
<keyword evidence="2" id="KW-1185">Reference proteome</keyword>
<evidence type="ECO:0000313" key="2">
    <source>
        <dbReference type="Proteomes" id="UP000477911"/>
    </source>
</evidence>